<organism evidence="2 3">
    <name type="scientific">Aeromonas schubertii</name>
    <dbReference type="NCBI Taxonomy" id="652"/>
    <lineage>
        <taxon>Bacteria</taxon>
        <taxon>Pseudomonadati</taxon>
        <taxon>Pseudomonadota</taxon>
        <taxon>Gammaproteobacteria</taxon>
        <taxon>Aeromonadales</taxon>
        <taxon>Aeromonadaceae</taxon>
        <taxon>Aeromonas</taxon>
    </lineage>
</organism>
<evidence type="ECO:0000313" key="3">
    <source>
        <dbReference type="Proteomes" id="UP000058114"/>
    </source>
</evidence>
<dbReference type="Proteomes" id="UP000058114">
    <property type="component" value="Chromosome"/>
</dbReference>
<proteinExistence type="predicted"/>
<accession>A0A0S2SCM6</accession>
<evidence type="ECO:0000256" key="1">
    <source>
        <dbReference type="SAM" id="Phobius"/>
    </source>
</evidence>
<reference evidence="2 3" key="2">
    <citation type="journal article" date="2016" name="Genome Announc.">
        <title>Complete Genome Sequence of the Highly Virulent Aeromonas schubertii Strain WL1483, Isolated from Diseased Snakehead Fish (Channa argus) in China.</title>
        <authorList>
            <person name="Liu L."/>
            <person name="Li N."/>
            <person name="Zhang D."/>
            <person name="Fu X."/>
            <person name="Shi C."/>
            <person name="Lin Q."/>
            <person name="Hao G."/>
        </authorList>
    </citation>
    <scope>NUCLEOTIDE SEQUENCE [LARGE SCALE GENOMIC DNA]</scope>
    <source>
        <strain evidence="2 3">WL1483</strain>
    </source>
</reference>
<evidence type="ECO:0000313" key="2">
    <source>
        <dbReference type="EMBL" id="ALP39486.1"/>
    </source>
</evidence>
<protein>
    <recommendedName>
        <fullName evidence="4">YnhF family membrane protein</fullName>
    </recommendedName>
</protein>
<keyword evidence="1" id="KW-1133">Transmembrane helix</keyword>
<reference evidence="3" key="1">
    <citation type="submission" date="2015-10" db="EMBL/GenBank/DDBJ databases">
        <title>Complete Genome Sequence of Aeromonas schubertii strain WL1483.</title>
        <authorList>
            <person name="Liu L."/>
        </authorList>
    </citation>
    <scope>NUCLEOTIDE SEQUENCE [LARGE SCALE GENOMIC DNA]</scope>
    <source>
        <strain evidence="3">WL1483</strain>
    </source>
</reference>
<dbReference type="EMBL" id="CP013067">
    <property type="protein sequence ID" value="ALP39486.1"/>
    <property type="molecule type" value="Genomic_DNA"/>
</dbReference>
<name>A0A0S2SCM6_9GAMM</name>
<evidence type="ECO:0008006" key="4">
    <source>
        <dbReference type="Google" id="ProtNLM"/>
    </source>
</evidence>
<keyword evidence="1" id="KW-0472">Membrane</keyword>
<dbReference type="AlphaFoldDB" id="A0A0S2SCM6"/>
<dbReference type="KEGG" id="asr:WL1483_67"/>
<keyword evidence="1" id="KW-0812">Transmembrane</keyword>
<sequence>MSTELKMAALTTGGALVVIITLCTLIFA</sequence>
<feature type="transmembrane region" description="Helical" evidence="1">
    <location>
        <begin position="7"/>
        <end position="27"/>
    </location>
</feature>
<gene>
    <name evidence="2" type="ORF">WL1483_67</name>
</gene>
<dbReference type="PATRIC" id="fig|652.5.peg.3567"/>